<dbReference type="STRING" id="656024.FsymDg_3202"/>
<gene>
    <name evidence="2" type="ordered locus">FsymDg_3202</name>
</gene>
<evidence type="ECO:0000256" key="1">
    <source>
        <dbReference type="SAM" id="Phobius"/>
    </source>
</evidence>
<accession>F8AZ42</accession>
<dbReference type="KEGG" id="fsy:FsymDg_3202"/>
<feature type="transmembrane region" description="Helical" evidence="1">
    <location>
        <begin position="23"/>
        <end position="48"/>
    </location>
</feature>
<evidence type="ECO:0000313" key="3">
    <source>
        <dbReference type="Proteomes" id="UP000001549"/>
    </source>
</evidence>
<protein>
    <submittedName>
        <fullName evidence="2">Uncharacterized protein</fullName>
    </submittedName>
</protein>
<keyword evidence="1" id="KW-0472">Membrane</keyword>
<dbReference type="RefSeq" id="WP_013874404.1">
    <property type="nucleotide sequence ID" value="NC_015656.1"/>
</dbReference>
<proteinExistence type="predicted"/>
<reference evidence="2 3" key="1">
    <citation type="submission" date="2011-05" db="EMBL/GenBank/DDBJ databases">
        <title>Complete sequence of chromosome of Frankia symbiont of Datisca glomerata.</title>
        <authorList>
            <consortium name="US DOE Joint Genome Institute"/>
            <person name="Lucas S."/>
            <person name="Han J."/>
            <person name="Lapidus A."/>
            <person name="Cheng J.-F."/>
            <person name="Goodwin L."/>
            <person name="Pitluck S."/>
            <person name="Peters L."/>
            <person name="Mikhailova N."/>
            <person name="Chertkov O."/>
            <person name="Teshima H."/>
            <person name="Han C."/>
            <person name="Tapia R."/>
            <person name="Land M."/>
            <person name="Hauser L."/>
            <person name="Kyrpides N."/>
            <person name="Ivanova N."/>
            <person name="Pagani I."/>
            <person name="Berry A."/>
            <person name="Pawlowski K."/>
            <person name="Persson T."/>
            <person name="Vanden Heuvel B."/>
            <person name="Benson D."/>
            <person name="Woyke T."/>
        </authorList>
    </citation>
    <scope>NUCLEOTIDE SEQUENCE [LARGE SCALE GENOMIC DNA]</scope>
    <source>
        <strain evidence="3">4085684</strain>
    </source>
</reference>
<dbReference type="Proteomes" id="UP000001549">
    <property type="component" value="Chromosome"/>
</dbReference>
<keyword evidence="1" id="KW-1133">Transmembrane helix</keyword>
<dbReference type="AlphaFoldDB" id="F8AZ42"/>
<organism evidence="2 3">
    <name type="scientific">Candidatus Protofrankia datiscae</name>
    <dbReference type="NCBI Taxonomy" id="2716812"/>
    <lineage>
        <taxon>Bacteria</taxon>
        <taxon>Bacillati</taxon>
        <taxon>Actinomycetota</taxon>
        <taxon>Actinomycetes</taxon>
        <taxon>Frankiales</taxon>
        <taxon>Frankiaceae</taxon>
        <taxon>Protofrankia</taxon>
    </lineage>
</organism>
<dbReference type="HOGENOM" id="CLU_211492_0_0_11"/>
<evidence type="ECO:0000313" key="2">
    <source>
        <dbReference type="EMBL" id="AEH10509.1"/>
    </source>
</evidence>
<keyword evidence="1" id="KW-0812">Transmembrane</keyword>
<sequence>MTSHGVTTLLAEATAESHEAPLVWWQVGLVTIGAIVLLGVVIALMTLADRRRHPHP</sequence>
<keyword evidence="3" id="KW-1185">Reference proteome</keyword>
<name>F8AZ42_9ACTN</name>
<dbReference type="EMBL" id="CP002801">
    <property type="protein sequence ID" value="AEH10509.1"/>
    <property type="molecule type" value="Genomic_DNA"/>
</dbReference>